<evidence type="ECO:0000259" key="2">
    <source>
        <dbReference type="Pfam" id="PF08327"/>
    </source>
</evidence>
<dbReference type="AlphaFoldDB" id="A0A510V4M5"/>
<gene>
    <name evidence="3" type="ORF">CXY01_23430</name>
</gene>
<accession>A0A510V4M5</accession>
<dbReference type="SUPFAM" id="SSF55961">
    <property type="entry name" value="Bet v1-like"/>
    <property type="match status" value="1"/>
</dbReference>
<comment type="caution">
    <text evidence="3">The sequence shown here is derived from an EMBL/GenBank/DDBJ whole genome shotgun (WGS) entry which is preliminary data.</text>
</comment>
<feature type="domain" description="Activator of Hsp90 ATPase homologue 1/2-like C-terminal" evidence="2">
    <location>
        <begin position="41"/>
        <end position="127"/>
    </location>
</feature>
<dbReference type="Proteomes" id="UP000321118">
    <property type="component" value="Unassembled WGS sequence"/>
</dbReference>
<dbReference type="InterPro" id="IPR023393">
    <property type="entry name" value="START-like_dom_sf"/>
</dbReference>
<dbReference type="EMBL" id="BJUB01000007">
    <property type="protein sequence ID" value="GEK21823.1"/>
    <property type="molecule type" value="Genomic_DNA"/>
</dbReference>
<evidence type="ECO:0000313" key="4">
    <source>
        <dbReference type="Proteomes" id="UP000321118"/>
    </source>
</evidence>
<dbReference type="Gene3D" id="3.30.530.20">
    <property type="match status" value="1"/>
</dbReference>
<evidence type="ECO:0000256" key="1">
    <source>
        <dbReference type="ARBA" id="ARBA00006817"/>
    </source>
</evidence>
<dbReference type="RefSeq" id="WP_146927624.1">
    <property type="nucleotide sequence ID" value="NZ_BJUB01000007.1"/>
</dbReference>
<keyword evidence="4" id="KW-1185">Reference proteome</keyword>
<dbReference type="OrthoDB" id="8117292at2"/>
<sequence length="212" mass="22266">MTDHPVRTDGQLDAVSRAVTASRDGDTVDTVATISQSYGTDADDLWDACTTGERLARWFGPVSGDLRLGGEYQIEGNAHGTITSCTPPRTFTVTWEMYGPPTILTVTVEPEGGDRARLTLEHSGSLDAGLWDQFGPGAVGIGWDLGLVGLAHHLATGSDTPAEATGWSGTESGQEFLRDSSRRWADAAVAAGTPEAAARAAQERTTAMFLGG</sequence>
<comment type="similarity">
    <text evidence="1">Belongs to the AHA1 family.</text>
</comment>
<dbReference type="CDD" id="cd08899">
    <property type="entry name" value="SRPBCC_CalC_Aha1-like_6"/>
    <property type="match status" value="1"/>
</dbReference>
<protein>
    <recommendedName>
        <fullName evidence="2">Activator of Hsp90 ATPase homologue 1/2-like C-terminal domain-containing protein</fullName>
    </recommendedName>
</protein>
<dbReference type="InterPro" id="IPR013538">
    <property type="entry name" value="ASHA1/2-like_C"/>
</dbReference>
<name>A0A510V4M5_9CELL</name>
<dbReference type="Pfam" id="PF08327">
    <property type="entry name" value="AHSA1"/>
    <property type="match status" value="1"/>
</dbReference>
<organism evidence="3 4">
    <name type="scientific">Cellulomonas xylanilytica</name>
    <dbReference type="NCBI Taxonomy" id="233583"/>
    <lineage>
        <taxon>Bacteria</taxon>
        <taxon>Bacillati</taxon>
        <taxon>Actinomycetota</taxon>
        <taxon>Actinomycetes</taxon>
        <taxon>Micrococcales</taxon>
        <taxon>Cellulomonadaceae</taxon>
        <taxon>Cellulomonas</taxon>
    </lineage>
</organism>
<reference evidence="3 4" key="1">
    <citation type="submission" date="2019-07" db="EMBL/GenBank/DDBJ databases">
        <title>Whole genome shotgun sequence of Cellulomonas xylanilytica NBRC 101102.</title>
        <authorList>
            <person name="Hosoyama A."/>
            <person name="Uohara A."/>
            <person name="Ohji S."/>
            <person name="Ichikawa N."/>
        </authorList>
    </citation>
    <scope>NUCLEOTIDE SEQUENCE [LARGE SCALE GENOMIC DNA]</scope>
    <source>
        <strain evidence="3 4">NBRC 101102</strain>
    </source>
</reference>
<evidence type="ECO:0000313" key="3">
    <source>
        <dbReference type="EMBL" id="GEK21823.1"/>
    </source>
</evidence>
<proteinExistence type="inferred from homology"/>